<dbReference type="EC" id="2.7.1.-" evidence="6"/>
<dbReference type="GO" id="GO:0006013">
    <property type="term" value="P:mannose metabolic process"/>
    <property type="evidence" value="ECO:0007669"/>
    <property type="project" value="TreeGrafter"/>
</dbReference>
<keyword evidence="4 6" id="KW-0418">Kinase</keyword>
<keyword evidence="3 6" id="KW-0547">Nucleotide-binding</keyword>
<dbReference type="GO" id="GO:0005739">
    <property type="term" value="C:mitochondrion"/>
    <property type="evidence" value="ECO:0007669"/>
    <property type="project" value="TreeGrafter"/>
</dbReference>
<dbReference type="SUPFAM" id="SSF53067">
    <property type="entry name" value="Actin-like ATPase domain"/>
    <property type="match status" value="2"/>
</dbReference>
<dbReference type="InterPro" id="IPR043129">
    <property type="entry name" value="ATPase_NBD"/>
</dbReference>
<dbReference type="Gene3D" id="3.40.367.20">
    <property type="match status" value="1"/>
</dbReference>
<keyword evidence="10" id="KW-1185">Reference proteome</keyword>
<evidence type="ECO:0000259" key="8">
    <source>
        <dbReference type="Pfam" id="PF03727"/>
    </source>
</evidence>
<dbReference type="GO" id="GO:0006006">
    <property type="term" value="P:glucose metabolic process"/>
    <property type="evidence" value="ECO:0007669"/>
    <property type="project" value="TreeGrafter"/>
</dbReference>
<dbReference type="GO" id="GO:0006096">
    <property type="term" value="P:glycolytic process"/>
    <property type="evidence" value="ECO:0007669"/>
    <property type="project" value="UniProtKB-UniPathway"/>
</dbReference>
<dbReference type="GO" id="GO:0005536">
    <property type="term" value="F:D-glucose binding"/>
    <property type="evidence" value="ECO:0007669"/>
    <property type="project" value="InterPro"/>
</dbReference>
<keyword evidence="2 6" id="KW-0808">Transferase</keyword>
<dbReference type="Pfam" id="PF00349">
    <property type="entry name" value="Hexokinase_1"/>
    <property type="match status" value="1"/>
</dbReference>
<dbReference type="InterPro" id="IPR022672">
    <property type="entry name" value="Hexokinase_N"/>
</dbReference>
<evidence type="ECO:0000256" key="4">
    <source>
        <dbReference type="ARBA" id="ARBA00022777"/>
    </source>
</evidence>
<organism evidence="9 10">
    <name type="scientific">Gomphillus americanus</name>
    <dbReference type="NCBI Taxonomy" id="1940652"/>
    <lineage>
        <taxon>Eukaryota</taxon>
        <taxon>Fungi</taxon>
        <taxon>Dikarya</taxon>
        <taxon>Ascomycota</taxon>
        <taxon>Pezizomycotina</taxon>
        <taxon>Lecanoromycetes</taxon>
        <taxon>OSLEUM clade</taxon>
        <taxon>Ostropomycetidae</taxon>
        <taxon>Ostropales</taxon>
        <taxon>Graphidaceae</taxon>
        <taxon>Gomphilloideae</taxon>
        <taxon>Gomphillus</taxon>
    </lineage>
</organism>
<dbReference type="InterPro" id="IPR022673">
    <property type="entry name" value="Hexokinase_C"/>
</dbReference>
<comment type="similarity">
    <text evidence="1 6">Belongs to the hexokinase family.</text>
</comment>
<dbReference type="Pfam" id="PF03727">
    <property type="entry name" value="Hexokinase_2"/>
    <property type="match status" value="1"/>
</dbReference>
<proteinExistence type="inferred from homology"/>
<dbReference type="GO" id="GO:0004340">
    <property type="term" value="F:glucokinase activity"/>
    <property type="evidence" value="ECO:0007669"/>
    <property type="project" value="TreeGrafter"/>
</dbReference>
<evidence type="ECO:0000256" key="5">
    <source>
        <dbReference type="ARBA" id="ARBA00022840"/>
    </source>
</evidence>
<dbReference type="Gene3D" id="3.30.420.40">
    <property type="match status" value="1"/>
</dbReference>
<evidence type="ECO:0000313" key="9">
    <source>
        <dbReference type="EMBL" id="CAF9924801.1"/>
    </source>
</evidence>
<dbReference type="PANTHER" id="PTHR19443">
    <property type="entry name" value="HEXOKINASE"/>
    <property type="match status" value="1"/>
</dbReference>
<dbReference type="GO" id="GO:0005829">
    <property type="term" value="C:cytosol"/>
    <property type="evidence" value="ECO:0007669"/>
    <property type="project" value="TreeGrafter"/>
</dbReference>
<dbReference type="PROSITE" id="PS51748">
    <property type="entry name" value="HEXOKINASE_2"/>
    <property type="match status" value="1"/>
</dbReference>
<dbReference type="GO" id="GO:0005524">
    <property type="term" value="F:ATP binding"/>
    <property type="evidence" value="ECO:0007669"/>
    <property type="project" value="UniProtKB-UniRule"/>
</dbReference>
<evidence type="ECO:0000256" key="1">
    <source>
        <dbReference type="ARBA" id="ARBA00009225"/>
    </source>
</evidence>
<evidence type="ECO:0000313" key="10">
    <source>
        <dbReference type="Proteomes" id="UP000664169"/>
    </source>
</evidence>
<evidence type="ECO:0000256" key="3">
    <source>
        <dbReference type="ARBA" id="ARBA00022741"/>
    </source>
</evidence>
<gene>
    <name evidence="9" type="ORF">GOMPHAMPRED_003714</name>
</gene>
<comment type="caution">
    <text evidence="9">The sequence shown here is derived from an EMBL/GenBank/DDBJ whole genome shotgun (WGS) entry which is preliminary data.</text>
</comment>
<dbReference type="AlphaFoldDB" id="A0A8H3FPE7"/>
<sequence>MTTPKEEWVASTLAELNALPGDDGDKLYETSGALLQTFHQALQTSTQSMLPSYTTSLPKASTTGTAVALDLGGSTLRVAVIELLSHTEVQGNDTGVLPELRKVLVRNSWSVGDEIKNLRARDFFDWIAGCMRETVAEAGLGLGQGKSVGVTWSFPVTQTSPATGRVNQMGKGYVQWEEIAGTDLQSHFEAAFARLGLQLYMNALVNDTEATLLSHAFANPSTSISLILGTGLNVALRLPISAFAIQKFGRRPKEWFERAAAVLVNTEISMFGAGVFPTTEADMALDAGSTAPGFQPLEQMTSGRYLGEIVRLTLERGVKAGFLFDGVMPIGMRVRFGFDTGNMAVLESGSVDDGIHLIWKAFYCQHAPSREDVKIIQSICCAVSERAAIYIGVTLFTVWRLQRDKMIADARTSEMFYKKSGSVAIAYCGTVVEKHPSLRRRSQQILDLLVDYESRRGQDQQRVLVLEEAGDSGLLGAGVASVMNAVDDEHIMRIDWKFKRLSIDASVDGSTTTTPPATFSSPVSIATEAPLV</sequence>
<dbReference type="PANTHER" id="PTHR19443:SF24">
    <property type="entry name" value="PHOSPHOTRANSFERASE"/>
    <property type="match status" value="1"/>
</dbReference>
<evidence type="ECO:0000259" key="7">
    <source>
        <dbReference type="Pfam" id="PF00349"/>
    </source>
</evidence>
<reference evidence="9" key="1">
    <citation type="submission" date="2021-03" db="EMBL/GenBank/DDBJ databases">
        <authorList>
            <person name="Tagirdzhanova G."/>
        </authorList>
    </citation>
    <scope>NUCLEOTIDE SEQUENCE</scope>
</reference>
<dbReference type="UniPathway" id="UPA00109">
    <property type="reaction ID" value="UER00180"/>
</dbReference>
<name>A0A8H3FPE7_9LECA</name>
<dbReference type="EMBL" id="CAJPDQ010000022">
    <property type="protein sequence ID" value="CAF9924801.1"/>
    <property type="molecule type" value="Genomic_DNA"/>
</dbReference>
<dbReference type="InterPro" id="IPR001312">
    <property type="entry name" value="Hexokinase"/>
</dbReference>
<dbReference type="Proteomes" id="UP000664169">
    <property type="component" value="Unassembled WGS sequence"/>
</dbReference>
<keyword evidence="6" id="KW-0324">Glycolysis</keyword>
<evidence type="ECO:0000256" key="6">
    <source>
        <dbReference type="RuleBase" id="RU362007"/>
    </source>
</evidence>
<dbReference type="OrthoDB" id="419537at2759"/>
<evidence type="ECO:0000256" key="2">
    <source>
        <dbReference type="ARBA" id="ARBA00022679"/>
    </source>
</evidence>
<dbReference type="GO" id="GO:0001678">
    <property type="term" value="P:intracellular glucose homeostasis"/>
    <property type="evidence" value="ECO:0007669"/>
    <property type="project" value="InterPro"/>
</dbReference>
<dbReference type="GO" id="GO:0019158">
    <property type="term" value="F:mannokinase activity"/>
    <property type="evidence" value="ECO:0007669"/>
    <property type="project" value="TreeGrafter"/>
</dbReference>
<feature type="domain" description="Hexokinase C-terminal" evidence="8">
    <location>
        <begin position="224"/>
        <end position="481"/>
    </location>
</feature>
<accession>A0A8H3FPE7</accession>
<feature type="domain" description="Hexokinase N-terminal" evidence="7">
    <location>
        <begin position="25"/>
        <end position="217"/>
    </location>
</feature>
<dbReference type="GO" id="GO:0008865">
    <property type="term" value="F:fructokinase activity"/>
    <property type="evidence" value="ECO:0007669"/>
    <property type="project" value="TreeGrafter"/>
</dbReference>
<protein>
    <recommendedName>
        <fullName evidence="6">Phosphotransferase</fullName>
        <ecNumber evidence="6">2.7.1.-</ecNumber>
    </recommendedName>
</protein>
<keyword evidence="5 6" id="KW-0067">ATP-binding</keyword>
<dbReference type="PRINTS" id="PR00475">
    <property type="entry name" value="HEXOKINASE"/>
</dbReference>